<evidence type="ECO:0000313" key="1">
    <source>
        <dbReference type="EMBL" id="KJV07495.1"/>
    </source>
</evidence>
<reference evidence="2" key="1">
    <citation type="submission" date="2015-03" db="EMBL/GenBank/DDBJ databases">
        <title>Draft genome sequence of a novel methanotroph (Sn10-6) isolated from flooded ricefield rhizosphere in India.</title>
        <authorList>
            <person name="Pandit P.S."/>
            <person name="Pore S.D."/>
            <person name="Arora P."/>
            <person name="Kapse N.G."/>
            <person name="Dhakephalkar P.K."/>
            <person name="Rahalkar M.C."/>
        </authorList>
    </citation>
    <scope>NUCLEOTIDE SEQUENCE [LARGE SCALE GENOMIC DNA]</scope>
    <source>
        <strain evidence="2">Sn10-6</strain>
    </source>
</reference>
<proteinExistence type="predicted"/>
<sequence>MRVVSGANPKPQELYEPVFLFNTETGALAFDADGLVATPAAHFVTLIGVKSLTTDDIVAEYGPI</sequence>
<name>A0A0F3IL81_9GAMM</name>
<keyword evidence="2" id="KW-1185">Reference proteome</keyword>
<dbReference type="Proteomes" id="UP000033684">
    <property type="component" value="Unassembled WGS sequence"/>
</dbReference>
<comment type="caution">
    <text evidence="1">The sequence shown here is derived from an EMBL/GenBank/DDBJ whole genome shotgun (WGS) entry which is preliminary data.</text>
</comment>
<dbReference type="AlphaFoldDB" id="A0A0F3IL81"/>
<accession>A0A0F3IL81</accession>
<evidence type="ECO:0000313" key="2">
    <source>
        <dbReference type="Proteomes" id="UP000033684"/>
    </source>
</evidence>
<organism evidence="1 2">
    <name type="scientific">Methylocucumis oryzae</name>
    <dbReference type="NCBI Taxonomy" id="1632867"/>
    <lineage>
        <taxon>Bacteria</taxon>
        <taxon>Pseudomonadati</taxon>
        <taxon>Pseudomonadota</taxon>
        <taxon>Gammaproteobacteria</taxon>
        <taxon>Methylococcales</taxon>
        <taxon>Methylococcaceae</taxon>
        <taxon>Methylocucumis</taxon>
    </lineage>
</organism>
<protein>
    <submittedName>
        <fullName evidence="1">Uncharacterized protein</fullName>
    </submittedName>
</protein>
<reference evidence="1 2" key="2">
    <citation type="journal article" date="2016" name="Microb. Ecol.">
        <title>Genome Characteristics of a Novel Type I Methanotroph (Sn10-6) Isolated from a Flooded Indian Rice Field.</title>
        <authorList>
            <person name="Rahalkar M.C."/>
            <person name="Pandit P.S."/>
            <person name="Dhakephalkar P.K."/>
            <person name="Pore S."/>
            <person name="Arora P."/>
            <person name="Kapse N."/>
        </authorList>
    </citation>
    <scope>NUCLEOTIDE SEQUENCE [LARGE SCALE GENOMIC DNA]</scope>
    <source>
        <strain evidence="1 2">Sn10-6</strain>
    </source>
</reference>
<dbReference type="EMBL" id="LAJX01000033">
    <property type="protein sequence ID" value="KJV07495.1"/>
    <property type="molecule type" value="Genomic_DNA"/>
</dbReference>
<gene>
    <name evidence="1" type="ORF">VZ94_04380</name>
</gene>